<dbReference type="GO" id="GO:0003911">
    <property type="term" value="F:DNA ligase (NAD+) activity"/>
    <property type="evidence" value="ECO:0007669"/>
    <property type="project" value="UniProtKB-EC"/>
</dbReference>
<evidence type="ECO:0000256" key="7">
    <source>
        <dbReference type="ARBA" id="ARBA00034005"/>
    </source>
</evidence>
<dbReference type="Pfam" id="PF03120">
    <property type="entry name" value="OB_DNA_ligase"/>
    <property type="match status" value="1"/>
</dbReference>
<evidence type="ECO:0000256" key="3">
    <source>
        <dbReference type="ARBA" id="ARBA00022705"/>
    </source>
</evidence>
<dbReference type="Gene3D" id="3.40.50.10190">
    <property type="entry name" value="BRCT domain"/>
    <property type="match status" value="1"/>
</dbReference>
<keyword evidence="3" id="KW-0235">DNA replication</keyword>
<dbReference type="SUPFAM" id="SSF52113">
    <property type="entry name" value="BRCT domain"/>
    <property type="match status" value="1"/>
</dbReference>
<protein>
    <recommendedName>
        <fullName evidence="1">DNA ligase (NAD(+))</fullName>
        <ecNumber evidence="1">6.5.1.2</ecNumber>
    </recommendedName>
</protein>
<dbReference type="InterPro" id="IPR001679">
    <property type="entry name" value="DNA_ligase"/>
</dbReference>
<dbReference type="SMART" id="SM00532">
    <property type="entry name" value="LIGANc"/>
    <property type="match status" value="1"/>
</dbReference>
<reference evidence="10" key="1">
    <citation type="journal article" date="2018" name="Virology">
        <title>A giant virus infecting green algae encodes key fermentation genes.</title>
        <authorList>
            <person name="Schvarcz C.R."/>
            <person name="Steward G.F."/>
        </authorList>
    </citation>
    <scope>NUCLEOTIDE SEQUENCE [LARGE SCALE GENOMIC DNA]</scope>
</reference>
<evidence type="ECO:0000256" key="6">
    <source>
        <dbReference type="ARBA" id="ARBA00023027"/>
    </source>
</evidence>
<comment type="catalytic activity">
    <reaction evidence="7">
        <text>NAD(+) + (deoxyribonucleotide)n-3'-hydroxyl + 5'-phospho-(deoxyribonucleotide)m = (deoxyribonucleotide)n+m + AMP + beta-nicotinamide D-nucleotide.</text>
        <dbReference type="EC" id="6.5.1.2"/>
    </reaction>
</comment>
<dbReference type="PROSITE" id="PS50172">
    <property type="entry name" value="BRCT"/>
    <property type="match status" value="1"/>
</dbReference>
<organism evidence="10">
    <name type="scientific">Tetraselmis virus 1</name>
    <dbReference type="NCBI Taxonomy" id="2060617"/>
    <lineage>
        <taxon>Viruses</taxon>
        <taxon>Varidnaviria</taxon>
        <taxon>Bamfordvirae</taxon>
        <taxon>Nucleocytoviricota</taxon>
        <taxon>Megaviricetes</taxon>
        <taxon>Imitervirales</taxon>
        <taxon>Allomimiviridae</taxon>
        <taxon>Oceanusvirus</taxon>
        <taxon>Oceanusvirus kaneohense</taxon>
    </lineage>
</organism>
<dbReference type="InterPro" id="IPR001357">
    <property type="entry name" value="BRCT_dom"/>
</dbReference>
<dbReference type="SUPFAM" id="SSF56091">
    <property type="entry name" value="DNA ligase/mRNA capping enzyme, catalytic domain"/>
    <property type="match status" value="1"/>
</dbReference>
<dbReference type="Proteomes" id="UP000244773">
    <property type="component" value="Segment"/>
</dbReference>
<dbReference type="InterPro" id="IPR036420">
    <property type="entry name" value="BRCT_dom_sf"/>
</dbReference>
<dbReference type="EC" id="6.5.1.2" evidence="1"/>
<evidence type="ECO:0000313" key="11">
    <source>
        <dbReference type="Proteomes" id="UP000244773"/>
    </source>
</evidence>
<keyword evidence="11" id="KW-1185">Reference proteome</keyword>
<gene>
    <name evidence="10" type="ORF">TetV_593</name>
</gene>
<feature type="region of interest" description="Disordered" evidence="8">
    <location>
        <begin position="571"/>
        <end position="595"/>
    </location>
</feature>
<evidence type="ECO:0000256" key="2">
    <source>
        <dbReference type="ARBA" id="ARBA00022598"/>
    </source>
</evidence>
<dbReference type="InterPro" id="IPR013839">
    <property type="entry name" value="DNAligase_adenylation"/>
</dbReference>
<dbReference type="InterPro" id="IPR004150">
    <property type="entry name" value="NAD_DNA_ligase_OB"/>
</dbReference>
<proteinExistence type="predicted"/>
<keyword evidence="4" id="KW-0479">Metal-binding</keyword>
<dbReference type="Gene3D" id="3.30.470.30">
    <property type="entry name" value="DNA ligase/mRNA capping enzyme"/>
    <property type="match status" value="1"/>
</dbReference>
<dbReference type="GO" id="GO:0006281">
    <property type="term" value="P:DNA repair"/>
    <property type="evidence" value="ECO:0007669"/>
    <property type="project" value="InterPro"/>
</dbReference>
<keyword evidence="5" id="KW-0862">Zinc</keyword>
<keyword evidence="6" id="KW-0520">NAD</keyword>
<sequence>MKKKEIEELAAVLKKAQYDYYNNGESDLTDSEYEVLLEKLKEVSPDNAVVTAIGAPDRDSVKLPLHMGSLEKKNTEESLMQALRGMKSEKVILSDKLDGLSALIELKKSGGIKMYTRGDGTKGRDISGIARHLNYGGKKLSTVIEGMKRNGIKYVRGEIIFPLSYIPGKTGEELRSKAVGIVNSTSPSVKDLNELNFVAYEICSTERCGKPSDQFDALEKAGFSTAVHSAVAKKKLNYSVMLETLIDRNNNERFGIDGIVVVEDIDYEKKNQKYPDNAFAFKSNILESRAKTKVVGIEWNVSRNRVIFPTVLIEPVKLGGSTVDRVSGKNAAFIQENGVGIGAELVVAMAGKVIPDIRQIRKTSDKIPLPKCKYEWNATRVNYIVVGDDCMEEVNASKLEHLFKNLPVDGYGESAAKKLSEGGVTDVLSLIRSADEDLNKIISSGSRLKRDTIQSIKNSDKATLAYACSMFAGGIGSKILEKVFTENPKNLREIRDIEGIGPKNGKNVRDGLKDFERLLKELEKEGITPKSKTGTHLQRKKIGIIVVFSGFRDKDLEKEIIEKGGSVGSSVTGSTTHVVTKEGTGESSKTQKARKMSIPILSKNDFKKVLDGF</sequence>
<dbReference type="Pfam" id="PF01653">
    <property type="entry name" value="DNA_ligase_aden"/>
    <property type="match status" value="1"/>
</dbReference>
<dbReference type="Gene3D" id="1.10.287.610">
    <property type="entry name" value="Helix hairpin bin"/>
    <property type="match status" value="1"/>
</dbReference>
<dbReference type="PIRSF" id="PIRSF001604">
    <property type="entry name" value="LigA"/>
    <property type="match status" value="1"/>
</dbReference>
<feature type="domain" description="BRCT" evidence="9">
    <location>
        <begin position="543"/>
        <end position="604"/>
    </location>
</feature>
<dbReference type="Gene3D" id="2.40.50.140">
    <property type="entry name" value="Nucleic acid-binding proteins"/>
    <property type="match status" value="1"/>
</dbReference>
<accession>A0A2P0VP44</accession>
<dbReference type="Pfam" id="PF00533">
    <property type="entry name" value="BRCT"/>
    <property type="match status" value="1"/>
</dbReference>
<dbReference type="EMBL" id="KY322437">
    <property type="protein sequence ID" value="AUF82675.1"/>
    <property type="molecule type" value="Genomic_DNA"/>
</dbReference>
<evidence type="ECO:0000259" key="9">
    <source>
        <dbReference type="PROSITE" id="PS50172"/>
    </source>
</evidence>
<name>A0A2P0VP44_9VIRU</name>
<evidence type="ECO:0000256" key="8">
    <source>
        <dbReference type="SAM" id="MobiDB-lite"/>
    </source>
</evidence>
<dbReference type="InterPro" id="IPR012340">
    <property type="entry name" value="NA-bd_OB-fold"/>
</dbReference>
<keyword evidence="2 10" id="KW-0436">Ligase</keyword>
<evidence type="ECO:0000256" key="5">
    <source>
        <dbReference type="ARBA" id="ARBA00022833"/>
    </source>
</evidence>
<dbReference type="SUPFAM" id="SSF50249">
    <property type="entry name" value="Nucleic acid-binding proteins"/>
    <property type="match status" value="1"/>
</dbReference>
<evidence type="ECO:0000256" key="4">
    <source>
        <dbReference type="ARBA" id="ARBA00022723"/>
    </source>
</evidence>
<dbReference type="GO" id="GO:0006260">
    <property type="term" value="P:DNA replication"/>
    <property type="evidence" value="ECO:0007669"/>
    <property type="project" value="UniProtKB-KW"/>
</dbReference>
<evidence type="ECO:0000256" key="1">
    <source>
        <dbReference type="ARBA" id="ARBA00012722"/>
    </source>
</evidence>
<evidence type="ECO:0000313" key="10">
    <source>
        <dbReference type="EMBL" id="AUF82675.1"/>
    </source>
</evidence>
<dbReference type="InterPro" id="IPR013840">
    <property type="entry name" value="DNAligase_N"/>
</dbReference>